<dbReference type="PANTHER" id="PTHR42928">
    <property type="entry name" value="TRICARBOXYLATE-BINDING PROTEIN"/>
    <property type="match status" value="1"/>
</dbReference>
<keyword evidence="3" id="KW-1185">Reference proteome</keyword>
<proteinExistence type="inferred from homology"/>
<dbReference type="Pfam" id="PF03401">
    <property type="entry name" value="TctC"/>
    <property type="match status" value="1"/>
</dbReference>
<dbReference type="EMBL" id="JALPRX010000015">
    <property type="protein sequence ID" value="MCK8783613.1"/>
    <property type="molecule type" value="Genomic_DNA"/>
</dbReference>
<comment type="similarity">
    <text evidence="1">Belongs to the UPF0065 (bug) family.</text>
</comment>
<evidence type="ECO:0000256" key="1">
    <source>
        <dbReference type="ARBA" id="ARBA00006987"/>
    </source>
</evidence>
<comment type="caution">
    <text evidence="2">The sequence shown here is derived from an EMBL/GenBank/DDBJ whole genome shotgun (WGS) entry which is preliminary data.</text>
</comment>
<accession>A0A9X2BSJ0</accession>
<dbReference type="Proteomes" id="UP001139516">
    <property type="component" value="Unassembled WGS sequence"/>
</dbReference>
<name>A0A9X2BSJ0_9PROT</name>
<dbReference type="Gene3D" id="3.40.190.150">
    <property type="entry name" value="Bordetella uptake gene, domain 1"/>
    <property type="match status" value="1"/>
</dbReference>
<organism evidence="2 3">
    <name type="scientific">Roseomonas acroporae</name>
    <dbReference type="NCBI Taxonomy" id="2937791"/>
    <lineage>
        <taxon>Bacteria</taxon>
        <taxon>Pseudomonadati</taxon>
        <taxon>Pseudomonadota</taxon>
        <taxon>Alphaproteobacteria</taxon>
        <taxon>Acetobacterales</taxon>
        <taxon>Roseomonadaceae</taxon>
        <taxon>Roseomonas</taxon>
    </lineage>
</organism>
<protein>
    <submittedName>
        <fullName evidence="2">Tripartite tricarboxylate transporter substrate binding protein</fullName>
    </submittedName>
</protein>
<dbReference type="InterPro" id="IPR042100">
    <property type="entry name" value="Bug_dom1"/>
</dbReference>
<reference evidence="2" key="1">
    <citation type="submission" date="2022-04" db="EMBL/GenBank/DDBJ databases">
        <title>Roseomonas acroporae sp. nov., isolated from coral Acropora digitifera.</title>
        <authorList>
            <person name="Sun H."/>
        </authorList>
    </citation>
    <scope>NUCLEOTIDE SEQUENCE</scope>
    <source>
        <strain evidence="2">NAR14</strain>
    </source>
</reference>
<sequence length="314" mass="33750">MLGSVALGLSLPALRRARADWPDRPITMIIAYAAGGGTDIVGRAVARAMEKRLGQSIVVLNRPGAGAEIGFAELARARPDGYTIGFINTPAVVTVPLERQARFALADFAPIANLVDDPGGFFVVPDSPYRTLADLVAAAKAQPGALTYGTTGVGSDDHLASLALQRQAGIELTHVPFAGSSQVRNALVGRQITIGSMNMGEGTFDARQGLVRALGQMGERRWQEAPDVPTFREQGFDVVEGSMRGLAAPAGTPAPVLERLAAAARQSLDDPDFQRVVAQQLLPMRFLGPEEFRRELVALRDHYTALWHQHPWRE</sequence>
<dbReference type="InterPro" id="IPR005064">
    <property type="entry name" value="BUG"/>
</dbReference>
<dbReference type="SUPFAM" id="SSF53850">
    <property type="entry name" value="Periplasmic binding protein-like II"/>
    <property type="match status" value="1"/>
</dbReference>
<dbReference type="Gene3D" id="3.40.190.10">
    <property type="entry name" value="Periplasmic binding protein-like II"/>
    <property type="match status" value="1"/>
</dbReference>
<dbReference type="AlphaFoldDB" id="A0A9X2BSJ0"/>
<evidence type="ECO:0000313" key="2">
    <source>
        <dbReference type="EMBL" id="MCK8783613.1"/>
    </source>
</evidence>
<dbReference type="PIRSF" id="PIRSF017082">
    <property type="entry name" value="YflP"/>
    <property type="match status" value="1"/>
</dbReference>
<dbReference type="PANTHER" id="PTHR42928:SF5">
    <property type="entry name" value="BLR1237 PROTEIN"/>
    <property type="match status" value="1"/>
</dbReference>
<evidence type="ECO:0000313" key="3">
    <source>
        <dbReference type="Proteomes" id="UP001139516"/>
    </source>
</evidence>
<gene>
    <name evidence="2" type="ORF">M0638_04360</name>
</gene>
<dbReference type="CDD" id="cd07012">
    <property type="entry name" value="PBP2_Bug_TTT"/>
    <property type="match status" value="1"/>
</dbReference>